<feature type="region of interest" description="Disordered" evidence="1">
    <location>
        <begin position="1"/>
        <end position="107"/>
    </location>
</feature>
<dbReference type="OrthoDB" id="10685488at2759"/>
<reference evidence="3 4" key="1">
    <citation type="submission" date="2016-08" db="EMBL/GenBank/DDBJ databases">
        <title>Genomes of anaerobic fungi encode conserved fungal cellulosomes for biomass hydrolysis.</title>
        <authorList>
            <consortium name="DOE Joint Genome Institute"/>
            <person name="Haitjema C.H."/>
            <person name="Gilmore S.P."/>
            <person name="Henske J.K."/>
            <person name="Solomon K.V."/>
            <person name="De Groot R."/>
            <person name="Kuo A."/>
            <person name="Mondo S.J."/>
            <person name="Salamov A.A."/>
            <person name="Labutti K."/>
            <person name="Zhao Z."/>
            <person name="Chiniquy J."/>
            <person name="Barry K."/>
            <person name="Brewer H.M."/>
            <person name="Purvine S.O."/>
            <person name="Wright A.T."/>
            <person name="Boxma B."/>
            <person name="Van Alen T."/>
            <person name="Hackstein J.H."/>
            <person name="Baker S.E."/>
            <person name="Grigoriev I.V."/>
            <person name="O'Malley M.A."/>
        </authorList>
    </citation>
    <scope>NUCLEOTIDE SEQUENCE [LARGE SCALE GENOMIC DNA]</scope>
    <source>
        <strain evidence="4">finn</strain>
    </source>
</reference>
<dbReference type="EMBL" id="MCFH01000064">
    <property type="protein sequence ID" value="ORX42494.1"/>
    <property type="molecule type" value="Genomic_DNA"/>
</dbReference>
<dbReference type="AlphaFoldDB" id="A0A1Y1UWH3"/>
<feature type="compositionally biased region" description="Polar residues" evidence="1">
    <location>
        <begin position="8"/>
        <end position="24"/>
    </location>
</feature>
<evidence type="ECO:0000313" key="4">
    <source>
        <dbReference type="Proteomes" id="UP000193719"/>
    </source>
</evidence>
<feature type="region of interest" description="Disordered" evidence="1">
    <location>
        <begin position="492"/>
        <end position="523"/>
    </location>
</feature>
<accession>A0A1Y1UWH3</accession>
<name>A0A1Y1UWH3_9FUNG</name>
<feature type="region of interest" description="Disordered" evidence="1">
    <location>
        <begin position="261"/>
        <end position="304"/>
    </location>
</feature>
<sequence>MASEIKDTVNSNSLEDNDVNTNDSTENKLDVVEDNKTENIKNKNDDSNNNENTTTETNNEKPKEDEKEDTNDNKENSTNDSATKLEYQKQDDNNSSTTVLSNDDNTNSVAKSMEPVVVESSNVDINDSSNTMNRKIPIPISSIDNNNSPNQGSGPSFALIFSILALIVVGGAFYVYRKKVLKKRKDEENDKSLTMQQDTNDNANKSFVLSIHDDDKLDNKPDPDVSYTDLIKKDIKHRTIEIYQTDIIASPKLACLASPDLSRSPSRVSRLETSLSGNSPSRISRSDLDLNRSPSRVSGYDYDVASSKRHSRVSGYDYDVASSKRHSRVSGYDYDVASSKRHSRVSGYDYDVASSKRQDTEWKGGDSPRRSRKGSDVARNWVRVSRQSAELSKHLSRMSSQGEGCELRRGSSLLRSRCRNRSPSHSSNYSPSRSPNPEISSRIAKKFNPEIVHNPPKIKRDRSPTVTEFSIPKIDADCYSPSLDYINTYYNDQENDQENDPTVKNATDHSTSMNSRDLDGNTLYSNYTDKTDILSLSMINNNKESPEPATLSRIQNNINDIKLSPRFNSLNRSSN</sequence>
<feature type="compositionally biased region" description="Polar residues" evidence="1">
    <location>
        <begin position="500"/>
        <end position="515"/>
    </location>
</feature>
<feature type="compositionally biased region" description="Polar residues" evidence="1">
    <location>
        <begin position="261"/>
        <end position="283"/>
    </location>
</feature>
<feature type="compositionally biased region" description="Basic and acidic residues" evidence="1">
    <location>
        <begin position="58"/>
        <end position="77"/>
    </location>
</feature>
<feature type="region of interest" description="Disordered" evidence="1">
    <location>
        <begin position="345"/>
        <end position="440"/>
    </location>
</feature>
<gene>
    <name evidence="3" type="ORF">BCR36DRAFT_416114</name>
</gene>
<feature type="compositionally biased region" description="Low complexity" evidence="1">
    <location>
        <begin position="47"/>
        <end position="57"/>
    </location>
</feature>
<feature type="transmembrane region" description="Helical" evidence="2">
    <location>
        <begin position="157"/>
        <end position="176"/>
    </location>
</feature>
<keyword evidence="2" id="KW-1133">Transmembrane helix</keyword>
<feature type="region of interest" description="Disordered" evidence="1">
    <location>
        <begin position="446"/>
        <end position="465"/>
    </location>
</feature>
<dbReference type="Proteomes" id="UP000193719">
    <property type="component" value="Unassembled WGS sequence"/>
</dbReference>
<evidence type="ECO:0000313" key="3">
    <source>
        <dbReference type="EMBL" id="ORX42494.1"/>
    </source>
</evidence>
<protein>
    <submittedName>
        <fullName evidence="3">Uncharacterized protein</fullName>
    </submittedName>
</protein>
<keyword evidence="2" id="KW-0472">Membrane</keyword>
<organism evidence="3 4">
    <name type="scientific">Piromyces finnis</name>
    <dbReference type="NCBI Taxonomy" id="1754191"/>
    <lineage>
        <taxon>Eukaryota</taxon>
        <taxon>Fungi</taxon>
        <taxon>Fungi incertae sedis</taxon>
        <taxon>Chytridiomycota</taxon>
        <taxon>Chytridiomycota incertae sedis</taxon>
        <taxon>Neocallimastigomycetes</taxon>
        <taxon>Neocallimastigales</taxon>
        <taxon>Neocallimastigaceae</taxon>
        <taxon>Piromyces</taxon>
    </lineage>
</organism>
<keyword evidence="2" id="KW-0812">Transmembrane</keyword>
<reference evidence="3 4" key="2">
    <citation type="submission" date="2016-08" db="EMBL/GenBank/DDBJ databases">
        <title>Pervasive Adenine N6-methylation of Active Genes in Fungi.</title>
        <authorList>
            <consortium name="DOE Joint Genome Institute"/>
            <person name="Mondo S.J."/>
            <person name="Dannebaum R.O."/>
            <person name="Kuo R.C."/>
            <person name="Labutti K."/>
            <person name="Haridas S."/>
            <person name="Kuo A."/>
            <person name="Salamov A."/>
            <person name="Ahrendt S.R."/>
            <person name="Lipzen A."/>
            <person name="Sullivan W."/>
            <person name="Andreopoulos W.B."/>
            <person name="Clum A."/>
            <person name="Lindquist E."/>
            <person name="Daum C."/>
            <person name="Ramamoorthy G.K."/>
            <person name="Gryganskyi A."/>
            <person name="Culley D."/>
            <person name="Magnuson J.K."/>
            <person name="James T.Y."/>
            <person name="O'Malley M.A."/>
            <person name="Stajich J.E."/>
            <person name="Spatafora J.W."/>
            <person name="Visel A."/>
            <person name="Grigoriev I.V."/>
        </authorList>
    </citation>
    <scope>NUCLEOTIDE SEQUENCE [LARGE SCALE GENOMIC DNA]</scope>
    <source>
        <strain evidence="4">finn</strain>
    </source>
</reference>
<evidence type="ECO:0000256" key="1">
    <source>
        <dbReference type="SAM" id="MobiDB-lite"/>
    </source>
</evidence>
<evidence type="ECO:0000256" key="2">
    <source>
        <dbReference type="SAM" id="Phobius"/>
    </source>
</evidence>
<feature type="compositionally biased region" description="Polar residues" evidence="1">
    <location>
        <begin position="93"/>
        <end position="107"/>
    </location>
</feature>
<keyword evidence="4" id="KW-1185">Reference proteome</keyword>
<comment type="caution">
    <text evidence="3">The sequence shown here is derived from an EMBL/GenBank/DDBJ whole genome shotgun (WGS) entry which is preliminary data.</text>
</comment>
<feature type="compositionally biased region" description="Basic and acidic residues" evidence="1">
    <location>
        <begin position="25"/>
        <end position="46"/>
    </location>
</feature>
<proteinExistence type="predicted"/>
<feature type="compositionally biased region" description="Basic and acidic residues" evidence="1">
    <location>
        <begin position="354"/>
        <end position="376"/>
    </location>
</feature>
<feature type="compositionally biased region" description="Low complexity" evidence="1">
    <location>
        <begin position="423"/>
        <end position="437"/>
    </location>
</feature>